<dbReference type="SUPFAM" id="SSF51182">
    <property type="entry name" value="RmlC-like cupins"/>
    <property type="match status" value="1"/>
</dbReference>
<comment type="caution">
    <text evidence="2">The sequence shown here is derived from an EMBL/GenBank/DDBJ whole genome shotgun (WGS) entry which is preliminary data.</text>
</comment>
<name>A0A154W8H5_9PROT</name>
<keyword evidence="3" id="KW-1185">Reference proteome</keyword>
<dbReference type="InterPro" id="IPR052044">
    <property type="entry name" value="PKS_Associated_Protein"/>
</dbReference>
<dbReference type="InterPro" id="IPR011051">
    <property type="entry name" value="RmlC_Cupin_sf"/>
</dbReference>
<feature type="domain" description="Cupin type-2" evidence="1">
    <location>
        <begin position="37"/>
        <end position="96"/>
    </location>
</feature>
<dbReference type="InterPro" id="IPR013096">
    <property type="entry name" value="Cupin_2"/>
</dbReference>
<dbReference type="InterPro" id="IPR014710">
    <property type="entry name" value="RmlC-like_jellyroll"/>
</dbReference>
<dbReference type="AlphaFoldDB" id="A0A154W8H5"/>
<sequence>MEKVNLADKLSRFAEPWSPRLVGQVNDAAIKLVKLRGEFVWHHHETEDEMFFVIEGRLRMRFRDRDVDLEPGEFIIVPRQVEHLPIALTEEVSVMLIEPDTTLNTGNIRNERTVEVLQKL</sequence>
<dbReference type="PANTHER" id="PTHR36114:SF1">
    <property type="entry name" value="16.7 KDA PROTEIN IN WHIE LOCUS"/>
    <property type="match status" value="1"/>
</dbReference>
<dbReference type="Pfam" id="PF07883">
    <property type="entry name" value="Cupin_2"/>
    <property type="match status" value="1"/>
</dbReference>
<proteinExistence type="predicted"/>
<dbReference type="PANTHER" id="PTHR36114">
    <property type="entry name" value="16.7 KDA PROTEIN IN WHIE LOCUS"/>
    <property type="match status" value="1"/>
</dbReference>
<reference evidence="2 3" key="1">
    <citation type="submission" date="2015-12" db="EMBL/GenBank/DDBJ databases">
        <title>Genome sequence of Oceanibaculum pacificum MCCC 1A02656.</title>
        <authorList>
            <person name="Lu L."/>
            <person name="Lai Q."/>
            <person name="Shao Z."/>
            <person name="Qian P."/>
        </authorList>
    </citation>
    <scope>NUCLEOTIDE SEQUENCE [LARGE SCALE GENOMIC DNA]</scope>
    <source>
        <strain evidence="2 3">MCCC 1A02656</strain>
    </source>
</reference>
<gene>
    <name evidence="2" type="ORF">AUP43_01125</name>
</gene>
<evidence type="ECO:0000313" key="2">
    <source>
        <dbReference type="EMBL" id="KZD09811.1"/>
    </source>
</evidence>
<dbReference type="Proteomes" id="UP000076400">
    <property type="component" value="Unassembled WGS sequence"/>
</dbReference>
<dbReference type="STRING" id="580166.AUP43_01125"/>
<dbReference type="CDD" id="cd02226">
    <property type="entry name" value="cupin_YdbB-like"/>
    <property type="match status" value="1"/>
</dbReference>
<dbReference type="Gene3D" id="2.60.120.10">
    <property type="entry name" value="Jelly Rolls"/>
    <property type="match status" value="1"/>
</dbReference>
<organism evidence="2 3">
    <name type="scientific">Oceanibaculum pacificum</name>
    <dbReference type="NCBI Taxonomy" id="580166"/>
    <lineage>
        <taxon>Bacteria</taxon>
        <taxon>Pseudomonadati</taxon>
        <taxon>Pseudomonadota</taxon>
        <taxon>Alphaproteobacteria</taxon>
        <taxon>Rhodospirillales</taxon>
        <taxon>Oceanibaculaceae</taxon>
        <taxon>Oceanibaculum</taxon>
    </lineage>
</organism>
<accession>A0A154W8H5</accession>
<dbReference type="OrthoDB" id="9794183at2"/>
<dbReference type="RefSeq" id="WP_067554206.1">
    <property type="nucleotide sequence ID" value="NZ_LPXN01000094.1"/>
</dbReference>
<dbReference type="EMBL" id="LPXN01000094">
    <property type="protein sequence ID" value="KZD09811.1"/>
    <property type="molecule type" value="Genomic_DNA"/>
</dbReference>
<evidence type="ECO:0000259" key="1">
    <source>
        <dbReference type="Pfam" id="PF07883"/>
    </source>
</evidence>
<evidence type="ECO:0000313" key="3">
    <source>
        <dbReference type="Proteomes" id="UP000076400"/>
    </source>
</evidence>
<protein>
    <recommendedName>
        <fullName evidence="1">Cupin type-2 domain-containing protein</fullName>
    </recommendedName>
</protein>